<protein>
    <submittedName>
        <fullName evidence="2">Uncharacterized protein</fullName>
    </submittedName>
</protein>
<evidence type="ECO:0000256" key="1">
    <source>
        <dbReference type="SAM" id="MobiDB-lite"/>
    </source>
</evidence>
<proteinExistence type="predicted"/>
<dbReference type="OrthoDB" id="4094421at2759"/>
<evidence type="ECO:0000313" key="3">
    <source>
        <dbReference type="Proteomes" id="UP000694255"/>
    </source>
</evidence>
<keyword evidence="3" id="KW-1185">Reference proteome</keyword>
<name>A0A8J5QFU9_9ASCO</name>
<feature type="compositionally biased region" description="Basic and acidic residues" evidence="1">
    <location>
        <begin position="90"/>
        <end position="105"/>
    </location>
</feature>
<feature type="region of interest" description="Disordered" evidence="1">
    <location>
        <begin position="1"/>
        <end position="22"/>
    </location>
</feature>
<dbReference type="RefSeq" id="XP_049261487.1">
    <property type="nucleotide sequence ID" value="XM_049409295.1"/>
</dbReference>
<accession>A0A8J5QFU9</accession>
<comment type="caution">
    <text evidence="2">The sequence shown here is derived from an EMBL/GenBank/DDBJ whole genome shotgun (WGS) entry which is preliminary data.</text>
</comment>
<dbReference type="GeneID" id="73472050"/>
<dbReference type="EMBL" id="JAGSYN010000223">
    <property type="protein sequence ID" value="KAG7661254.1"/>
    <property type="molecule type" value="Genomic_DNA"/>
</dbReference>
<dbReference type="AlphaFoldDB" id="A0A8J5QFU9"/>
<feature type="region of interest" description="Disordered" evidence="1">
    <location>
        <begin position="90"/>
        <end position="114"/>
    </location>
</feature>
<reference evidence="2 3" key="1">
    <citation type="journal article" date="2021" name="DNA Res.">
        <title>Genome analysis of Candida subhashii reveals its hybrid nature and dual mitochondrial genome conformations.</title>
        <authorList>
            <person name="Mixao V."/>
            <person name="Hegedusova E."/>
            <person name="Saus E."/>
            <person name="Pryszcz L.P."/>
            <person name="Cillingova A."/>
            <person name="Nosek J."/>
            <person name="Gabaldon T."/>
        </authorList>
    </citation>
    <scope>NUCLEOTIDE SEQUENCE [LARGE SCALE GENOMIC DNA]</scope>
    <source>
        <strain evidence="2 3">CBS 10753</strain>
    </source>
</reference>
<dbReference type="Proteomes" id="UP000694255">
    <property type="component" value="Unassembled WGS sequence"/>
</dbReference>
<evidence type="ECO:0000313" key="2">
    <source>
        <dbReference type="EMBL" id="KAG7661254.1"/>
    </source>
</evidence>
<organism evidence="2 3">
    <name type="scientific">[Candida] subhashii</name>
    <dbReference type="NCBI Taxonomy" id="561895"/>
    <lineage>
        <taxon>Eukaryota</taxon>
        <taxon>Fungi</taxon>
        <taxon>Dikarya</taxon>
        <taxon>Ascomycota</taxon>
        <taxon>Saccharomycotina</taxon>
        <taxon>Pichiomycetes</taxon>
        <taxon>Debaryomycetaceae</taxon>
        <taxon>Spathaspora</taxon>
    </lineage>
</organism>
<gene>
    <name evidence="2" type="ORF">J8A68_005250</name>
</gene>
<sequence>MTAINEKQQSQQDAQTGEFDSNEFNHLLEITQSILNPNGEHPEIGEFVTTCFHYIAQALAKMQSSTDKQATAKEIADDLTQRFNDWVKSREEKLKQEQEMKEKSVQEPTETGFK</sequence>